<protein>
    <recommendedName>
        <fullName evidence="2">BZIP domain-containing protein</fullName>
    </recommendedName>
</protein>
<feature type="domain" description="BZIP" evidence="2">
    <location>
        <begin position="94"/>
        <end position="158"/>
    </location>
</feature>
<evidence type="ECO:0000313" key="3">
    <source>
        <dbReference type="EMBL" id="KAL0240433.1"/>
    </source>
</evidence>
<feature type="region of interest" description="Disordered" evidence="1">
    <location>
        <begin position="328"/>
        <end position="401"/>
    </location>
</feature>
<evidence type="ECO:0000313" key="4">
    <source>
        <dbReference type="Proteomes" id="UP000054399"/>
    </source>
</evidence>
<feature type="region of interest" description="Disordered" evidence="1">
    <location>
        <begin position="414"/>
        <end position="451"/>
    </location>
</feature>
<organism evidence="3 4">
    <name type="scientific">Cryptococcus tetragattii IND107</name>
    <dbReference type="NCBI Taxonomy" id="1296105"/>
    <lineage>
        <taxon>Eukaryota</taxon>
        <taxon>Fungi</taxon>
        <taxon>Dikarya</taxon>
        <taxon>Basidiomycota</taxon>
        <taxon>Agaricomycotina</taxon>
        <taxon>Tremellomycetes</taxon>
        <taxon>Tremellales</taxon>
        <taxon>Cryptococcaceae</taxon>
        <taxon>Cryptococcus</taxon>
        <taxon>Cryptococcus gattii species complex</taxon>
    </lineage>
</organism>
<dbReference type="SMART" id="SM00338">
    <property type="entry name" value="BRLZ"/>
    <property type="match status" value="1"/>
</dbReference>
<dbReference type="CDD" id="cd14688">
    <property type="entry name" value="bZIP_YAP"/>
    <property type="match status" value="1"/>
</dbReference>
<evidence type="ECO:0000259" key="2">
    <source>
        <dbReference type="SMART" id="SM00338"/>
    </source>
</evidence>
<dbReference type="InterPro" id="IPR046347">
    <property type="entry name" value="bZIP_sf"/>
</dbReference>
<dbReference type="Pfam" id="PF00170">
    <property type="entry name" value="bZIP_1"/>
    <property type="match status" value="1"/>
</dbReference>
<accession>A0ABR3BIA0</accession>
<proteinExistence type="predicted"/>
<comment type="caution">
    <text evidence="3">The sequence shown here is derived from an EMBL/GenBank/DDBJ whole genome shotgun (WGS) entry which is preliminary data.</text>
</comment>
<feature type="compositionally biased region" description="Basic and acidic residues" evidence="1">
    <location>
        <begin position="421"/>
        <end position="430"/>
    </location>
</feature>
<dbReference type="Proteomes" id="UP000054399">
    <property type="component" value="Unassembled WGS sequence"/>
</dbReference>
<keyword evidence="4" id="KW-1185">Reference proteome</keyword>
<dbReference type="GeneID" id="91993540"/>
<name>A0ABR3BIA0_9TREE</name>
<feature type="region of interest" description="Disordered" evidence="1">
    <location>
        <begin position="223"/>
        <end position="266"/>
    </location>
</feature>
<feature type="region of interest" description="Disordered" evidence="1">
    <location>
        <begin position="1"/>
        <end position="94"/>
    </location>
</feature>
<feature type="compositionally biased region" description="Low complexity" evidence="1">
    <location>
        <begin position="63"/>
        <end position="79"/>
    </location>
</feature>
<feature type="compositionally biased region" description="Pro residues" evidence="1">
    <location>
        <begin position="1"/>
        <end position="10"/>
    </location>
</feature>
<reference evidence="4" key="1">
    <citation type="submission" date="2015-01" db="EMBL/GenBank/DDBJ databases">
        <title>The Genome Sequence of Cryptococcus gattii MMRL2647.</title>
        <authorList>
            <consortium name="The Broad Institute Genomics Platform"/>
            <person name="Cuomo C."/>
            <person name="Litvintseva A."/>
            <person name="Chen Y."/>
            <person name="Heitman J."/>
            <person name="Sun S."/>
            <person name="Springer D."/>
            <person name="Dromer F."/>
            <person name="Young S."/>
            <person name="Zeng Q."/>
            <person name="Gargeya S."/>
            <person name="Abouelleil A."/>
            <person name="Alvarado L."/>
            <person name="Chapman S.B."/>
            <person name="Gainer-Dewar J."/>
            <person name="Goldberg J."/>
            <person name="Griggs A."/>
            <person name="Gujja S."/>
            <person name="Hansen M."/>
            <person name="Howarth C."/>
            <person name="Imamovic A."/>
            <person name="Larimer J."/>
            <person name="Murphy C."/>
            <person name="Naylor J."/>
            <person name="Pearson M."/>
            <person name="Priest M."/>
            <person name="Roberts A."/>
            <person name="Saif S."/>
            <person name="Shea T."/>
            <person name="Sykes S."/>
            <person name="Wortman J."/>
            <person name="Nusbaum C."/>
            <person name="Birren B."/>
        </authorList>
    </citation>
    <scope>NUCLEOTIDE SEQUENCE [LARGE SCALE GENOMIC DNA]</scope>
    <source>
        <strain evidence="4">IND107</strain>
    </source>
</reference>
<feature type="compositionally biased region" description="Low complexity" evidence="1">
    <location>
        <begin position="34"/>
        <end position="51"/>
    </location>
</feature>
<feature type="compositionally biased region" description="Polar residues" evidence="1">
    <location>
        <begin position="223"/>
        <end position="243"/>
    </location>
</feature>
<dbReference type="Gene3D" id="1.20.5.170">
    <property type="match status" value="1"/>
</dbReference>
<dbReference type="RefSeq" id="XP_066610932.1">
    <property type="nucleotide sequence ID" value="XM_066761107.1"/>
</dbReference>
<sequence length="451" mass="50219">MYHHPFPTPATPGHKDPFQFAPPNLHPPPAMHLSQQSSRSQPQQSHTQQHSHPSHPPRHASDSHSASSSRHGSHAQSSHNHYSETDSEQDDDKIERDKLEIRREKNRVKQRNLRLRRANHIADLERDVANLKSDNTALQNALSVSQQHESNLQGWIHDLESVLFRNGLAGDVEGLRRIWSDRELKRGRPSIGGLPMNPAYPPPIQQQAPIDPLSTLARAASQLPTPSSNMYPNTQLPPNQPIVNPNGDRPTLPRPSSFSRPYENPYPTPDVAWSTQMHDYIHPEAALQAQEGGDLKRRRVEEWQPYGIAGRPPPQATAMTARRSDTILPPIQPLAGPSAEPTRPPSAPNAKEPQRFQEGEKGEKVSPRLIRISDLVSPSHAGETFWGGNSERLPKREENIPPKAIVPVNSIECQPPALRFDPGERSKMEVPPKGYTTGDGPLLTPLSETRA</sequence>
<feature type="compositionally biased region" description="Basic and acidic residues" evidence="1">
    <location>
        <begin position="352"/>
        <end position="366"/>
    </location>
</feature>
<dbReference type="InterPro" id="IPR004827">
    <property type="entry name" value="bZIP"/>
</dbReference>
<gene>
    <name evidence="3" type="ORF">I308_106685</name>
</gene>
<reference evidence="3 4" key="2">
    <citation type="submission" date="2024-01" db="EMBL/GenBank/DDBJ databases">
        <title>Comparative genomics of Cryptococcus and Kwoniella reveals pathogenesis evolution and contrasting modes of karyotype evolution via chromosome fusion or intercentromeric recombination.</title>
        <authorList>
            <person name="Coelho M.A."/>
            <person name="David-Palma M."/>
            <person name="Shea T."/>
            <person name="Bowers K."/>
            <person name="Mcginley-Smith S."/>
            <person name="Mohammad A.W."/>
            <person name="Gnirke A."/>
            <person name="Yurkov A.M."/>
            <person name="Nowrousian M."/>
            <person name="Sun S."/>
            <person name="Cuomo C.A."/>
            <person name="Heitman J."/>
        </authorList>
    </citation>
    <scope>NUCLEOTIDE SEQUENCE [LARGE SCALE GENOMIC DNA]</scope>
    <source>
        <strain evidence="3 4">IND107</strain>
    </source>
</reference>
<evidence type="ECO:0000256" key="1">
    <source>
        <dbReference type="SAM" id="MobiDB-lite"/>
    </source>
</evidence>
<dbReference type="EMBL" id="ATAM02000014">
    <property type="protein sequence ID" value="KAL0240433.1"/>
    <property type="molecule type" value="Genomic_DNA"/>
</dbReference>
<dbReference type="SUPFAM" id="SSF57959">
    <property type="entry name" value="Leucine zipper domain"/>
    <property type="match status" value="1"/>
</dbReference>